<gene>
    <name evidence="6" type="ORF">HT102_09675</name>
</gene>
<keyword evidence="2 5" id="KW-0812">Transmembrane</keyword>
<keyword evidence="3 5" id="KW-1133">Transmembrane helix</keyword>
<reference evidence="6" key="1">
    <citation type="submission" date="2020-09" db="EMBL/GenBank/DDBJ databases">
        <title>Hoyosella lacisalsi sp. nov., a halotolerant actinobacterium isolated from soil of Lake Gudzhirganskoe.</title>
        <authorList>
            <person name="Yang Q."/>
            <person name="Guo P.Y."/>
            <person name="Liu S.W."/>
            <person name="Li F.N."/>
            <person name="Sun C.H."/>
        </authorList>
    </citation>
    <scope>NUCLEOTIDE SEQUENCE</scope>
    <source>
        <strain evidence="6">G463</strain>
    </source>
</reference>
<evidence type="ECO:0000256" key="2">
    <source>
        <dbReference type="ARBA" id="ARBA00022692"/>
    </source>
</evidence>
<dbReference type="Pfam" id="PF07681">
    <property type="entry name" value="DoxX"/>
    <property type="match status" value="1"/>
</dbReference>
<keyword evidence="4 5" id="KW-0472">Membrane</keyword>
<comment type="caution">
    <text evidence="6">The sequence shown here is derived from an EMBL/GenBank/DDBJ whole genome shotgun (WGS) entry which is preliminary data.</text>
</comment>
<evidence type="ECO:0000256" key="3">
    <source>
        <dbReference type="ARBA" id="ARBA00022989"/>
    </source>
</evidence>
<dbReference type="GO" id="GO:0016020">
    <property type="term" value="C:membrane"/>
    <property type="evidence" value="ECO:0007669"/>
    <property type="project" value="UniProtKB-SubCell"/>
</dbReference>
<comment type="subcellular location">
    <subcellularLocation>
        <location evidence="1">Membrane</location>
        <topology evidence="1">Multi-pass membrane protein</topology>
    </subcellularLocation>
</comment>
<evidence type="ECO:0000256" key="4">
    <source>
        <dbReference type="ARBA" id="ARBA00023136"/>
    </source>
</evidence>
<protein>
    <submittedName>
        <fullName evidence="6">DoxX family protein</fullName>
    </submittedName>
</protein>
<organism evidence="6 7">
    <name type="scientific">Lolliginicoccus lacisalsi</name>
    <dbReference type="NCBI Taxonomy" id="2742202"/>
    <lineage>
        <taxon>Bacteria</taxon>
        <taxon>Bacillati</taxon>
        <taxon>Actinomycetota</taxon>
        <taxon>Actinomycetes</taxon>
        <taxon>Mycobacteriales</taxon>
        <taxon>Hoyosellaceae</taxon>
        <taxon>Lolliginicoccus</taxon>
    </lineage>
</organism>
<evidence type="ECO:0000313" key="6">
    <source>
        <dbReference type="EMBL" id="MBD8506755.1"/>
    </source>
</evidence>
<proteinExistence type="predicted"/>
<evidence type="ECO:0000256" key="5">
    <source>
        <dbReference type="SAM" id="Phobius"/>
    </source>
</evidence>
<accession>A0A927JCQ5</accession>
<keyword evidence="7" id="KW-1185">Reference proteome</keyword>
<sequence length="133" mass="13735">MDVVLLAGRILFSALFLFSAIGHLAQADAMAGYAKSKGVPFAKPATIASGIALAVGGLSVLLGVYGEIGAALLFLFLVPTAIIMHNFWAETDPAAKMNTQISFNKDIALAGATLALVWVFAQDPGLTVTSALL</sequence>
<feature type="transmembrane region" description="Helical" evidence="5">
    <location>
        <begin position="45"/>
        <end position="65"/>
    </location>
</feature>
<evidence type="ECO:0000256" key="1">
    <source>
        <dbReference type="ARBA" id="ARBA00004141"/>
    </source>
</evidence>
<dbReference type="Proteomes" id="UP000642993">
    <property type="component" value="Unassembled WGS sequence"/>
</dbReference>
<name>A0A927JCQ5_9ACTN</name>
<evidence type="ECO:0000313" key="7">
    <source>
        <dbReference type="Proteomes" id="UP000642993"/>
    </source>
</evidence>
<dbReference type="InterPro" id="IPR032808">
    <property type="entry name" value="DoxX"/>
</dbReference>
<dbReference type="AlphaFoldDB" id="A0A927JCQ5"/>
<feature type="transmembrane region" description="Helical" evidence="5">
    <location>
        <begin position="6"/>
        <end position="25"/>
    </location>
</feature>
<dbReference type="EMBL" id="JACYWE010000005">
    <property type="protein sequence ID" value="MBD8506755.1"/>
    <property type="molecule type" value="Genomic_DNA"/>
</dbReference>
<dbReference type="RefSeq" id="WP_192039222.1">
    <property type="nucleotide sequence ID" value="NZ_JACYWE010000005.1"/>
</dbReference>